<name>A0A8H7TF42_9HELO</name>
<dbReference type="Proteomes" id="UP000664132">
    <property type="component" value="Unassembled WGS sequence"/>
</dbReference>
<sequence>MASSTNHYSGLLRLPLEIRLEIYAYLFPDRRLHSTEGKPEKYMIPFNHASSGVIFTNRQLLSETVDYVYLIPRITFPRPELCSFILTASRGLLSHLTTLEITLKAYETHQLDPIFDLIITAQAPLTNLRLNLVPTYPGQLMFPVPRYVILREEFQLRPQFEGGGRPWAPRCYHDHSFFVHHSNAFGPGDQNDLSRTSVGRVIGLRHLAIAGQPEFSPDFELAILSLHAGMRMLAARERKNAELADCCGLLDGGFHFEVWIS</sequence>
<keyword evidence="2" id="KW-1185">Reference proteome</keyword>
<evidence type="ECO:0000313" key="2">
    <source>
        <dbReference type="Proteomes" id="UP000664132"/>
    </source>
</evidence>
<dbReference type="OrthoDB" id="3539058at2759"/>
<protein>
    <submittedName>
        <fullName evidence="1">Uncharacterized protein</fullName>
    </submittedName>
</protein>
<proteinExistence type="predicted"/>
<dbReference type="EMBL" id="JAFJYH010000147">
    <property type="protein sequence ID" value="KAG4417711.1"/>
    <property type="molecule type" value="Genomic_DNA"/>
</dbReference>
<accession>A0A8H7TF42</accession>
<dbReference type="AlphaFoldDB" id="A0A8H7TF42"/>
<comment type="caution">
    <text evidence="1">The sequence shown here is derived from an EMBL/GenBank/DDBJ whole genome shotgun (WGS) entry which is preliminary data.</text>
</comment>
<organism evidence="1 2">
    <name type="scientific">Cadophora malorum</name>
    <dbReference type="NCBI Taxonomy" id="108018"/>
    <lineage>
        <taxon>Eukaryota</taxon>
        <taxon>Fungi</taxon>
        <taxon>Dikarya</taxon>
        <taxon>Ascomycota</taxon>
        <taxon>Pezizomycotina</taxon>
        <taxon>Leotiomycetes</taxon>
        <taxon>Helotiales</taxon>
        <taxon>Ploettnerulaceae</taxon>
        <taxon>Cadophora</taxon>
    </lineage>
</organism>
<reference evidence="1" key="1">
    <citation type="submission" date="2021-02" db="EMBL/GenBank/DDBJ databases">
        <title>Genome sequence Cadophora malorum strain M34.</title>
        <authorList>
            <person name="Stefanovic E."/>
            <person name="Vu D."/>
            <person name="Scully C."/>
            <person name="Dijksterhuis J."/>
            <person name="Roader J."/>
            <person name="Houbraken J."/>
        </authorList>
    </citation>
    <scope>NUCLEOTIDE SEQUENCE</scope>
    <source>
        <strain evidence="1">M34</strain>
    </source>
</reference>
<gene>
    <name evidence="1" type="ORF">IFR04_009150</name>
</gene>
<evidence type="ECO:0000313" key="1">
    <source>
        <dbReference type="EMBL" id="KAG4417711.1"/>
    </source>
</evidence>